<dbReference type="InterPro" id="IPR001932">
    <property type="entry name" value="PPM-type_phosphatase-like_dom"/>
</dbReference>
<dbReference type="PROSITE" id="PS51746">
    <property type="entry name" value="PPM_2"/>
    <property type="match status" value="1"/>
</dbReference>
<dbReference type="PROSITE" id="PS00108">
    <property type="entry name" value="PROTEIN_KINASE_ST"/>
    <property type="match status" value="1"/>
</dbReference>
<keyword evidence="6" id="KW-1133">Transmembrane helix</keyword>
<evidence type="ECO:0000256" key="6">
    <source>
        <dbReference type="SAM" id="Phobius"/>
    </source>
</evidence>
<dbReference type="InterPro" id="IPR008271">
    <property type="entry name" value="Ser/Thr_kinase_AS"/>
</dbReference>
<dbReference type="Pfam" id="PF00069">
    <property type="entry name" value="Pkinase"/>
    <property type="match status" value="1"/>
</dbReference>
<dbReference type="RefSeq" id="WP_345193063.1">
    <property type="nucleotide sequence ID" value="NZ_BAABFL010000016.1"/>
</dbReference>
<keyword evidence="1" id="KW-0723">Serine/threonine-protein kinase</keyword>
<keyword evidence="4 9" id="KW-0418">Kinase</keyword>
<name>A0ABP8UVS0_9GAMM</name>
<keyword evidence="6" id="KW-0812">Transmembrane</keyword>
<dbReference type="CDD" id="cd14014">
    <property type="entry name" value="STKc_PknB_like"/>
    <property type="match status" value="1"/>
</dbReference>
<dbReference type="InterPro" id="IPR011009">
    <property type="entry name" value="Kinase-like_dom_sf"/>
</dbReference>
<evidence type="ECO:0000256" key="1">
    <source>
        <dbReference type="ARBA" id="ARBA00022527"/>
    </source>
</evidence>
<evidence type="ECO:0000313" key="9">
    <source>
        <dbReference type="EMBL" id="GAA4647996.1"/>
    </source>
</evidence>
<dbReference type="SUPFAM" id="SSF56112">
    <property type="entry name" value="Protein kinase-like (PK-like)"/>
    <property type="match status" value="1"/>
</dbReference>
<organism evidence="9 10">
    <name type="scientific">Kistimonas scapharcae</name>
    <dbReference type="NCBI Taxonomy" id="1036133"/>
    <lineage>
        <taxon>Bacteria</taxon>
        <taxon>Pseudomonadati</taxon>
        <taxon>Pseudomonadota</taxon>
        <taxon>Gammaproteobacteria</taxon>
        <taxon>Oceanospirillales</taxon>
        <taxon>Endozoicomonadaceae</taxon>
        <taxon>Kistimonas</taxon>
    </lineage>
</organism>
<dbReference type="CDD" id="cd00143">
    <property type="entry name" value="PP2Cc"/>
    <property type="match status" value="1"/>
</dbReference>
<reference evidence="10" key="1">
    <citation type="journal article" date="2019" name="Int. J. Syst. Evol. Microbiol.">
        <title>The Global Catalogue of Microorganisms (GCM) 10K type strain sequencing project: providing services to taxonomists for standard genome sequencing and annotation.</title>
        <authorList>
            <consortium name="The Broad Institute Genomics Platform"/>
            <consortium name="The Broad Institute Genome Sequencing Center for Infectious Disease"/>
            <person name="Wu L."/>
            <person name="Ma J."/>
        </authorList>
    </citation>
    <scope>NUCLEOTIDE SEQUENCE [LARGE SCALE GENOMIC DNA]</scope>
    <source>
        <strain evidence="10">JCM 17805</strain>
    </source>
</reference>
<dbReference type="SMART" id="SM00332">
    <property type="entry name" value="PP2Cc"/>
    <property type="match status" value="1"/>
</dbReference>
<protein>
    <submittedName>
        <fullName evidence="9">Bifunctional protein-serine/threonine kinase/phosphatase</fullName>
    </submittedName>
</protein>
<keyword evidence="5" id="KW-0067">ATP-binding</keyword>
<keyword evidence="6" id="KW-0472">Membrane</keyword>
<dbReference type="Gene3D" id="3.60.40.10">
    <property type="entry name" value="PPM-type phosphatase domain"/>
    <property type="match status" value="1"/>
</dbReference>
<accession>A0ABP8UVS0</accession>
<sequence length="569" mass="64259">MSNKLDVNYAFSTSAGIKPENQDACAIRIPDNHNALTHKGIVALVADGVSACTRAREASHTSISSFMADYYSTPDSWQVRHAAGKVITAINSWLHYQGQHHIHNDTDLCTTFSGIVLKSNTAHLLHIGDSRIYRLRKQQLECLTEDHTSRLGQRQYLARALGMHRHTEVDYRTETLQTDDVFILTTDGIHDVLSHREIVASCMGNPGLQQIADSLVQTALSAGSSDNLTVVICRIDTLPAENSHETLERLAQLRFPPDLEPGQILDGYRILETLHASTRSQLYLAEDTDSGQQVVIKTPSVNFDDDPLYLDGFLREEWIGRRVNHPAIMTLHAPKAGKQFLYHVCEYIPGQTLRSWMQDNPRPDLNTVRDLTRQIVCALRGLHRMQILHQDLKPENLMIDPNGRVRLIDFGAARVAGDTEIQSGLHDNTPQGTKNYVAPEYFLGSAIDYRADQFAVGVIVYEMLTGHLPYREIAGNSIRIKHYKHLRYRPVTDDRPDLPEWINQALAKAVAPNPTERYEALSEFCQDLSTPNPAFQHMDFQPLMSKNPTLFWQLLCILLGGINLWQFFQ</sequence>
<dbReference type="SUPFAM" id="SSF81606">
    <property type="entry name" value="PP2C-like"/>
    <property type="match status" value="1"/>
</dbReference>
<keyword evidence="2" id="KW-0808">Transferase</keyword>
<comment type="caution">
    <text evidence="9">The sequence shown here is derived from an EMBL/GenBank/DDBJ whole genome shotgun (WGS) entry which is preliminary data.</text>
</comment>
<evidence type="ECO:0000256" key="4">
    <source>
        <dbReference type="ARBA" id="ARBA00022777"/>
    </source>
</evidence>
<dbReference type="SMART" id="SM00331">
    <property type="entry name" value="PP2C_SIG"/>
    <property type="match status" value="1"/>
</dbReference>
<dbReference type="PROSITE" id="PS50011">
    <property type="entry name" value="PROTEIN_KINASE_DOM"/>
    <property type="match status" value="1"/>
</dbReference>
<keyword evidence="3" id="KW-0547">Nucleotide-binding</keyword>
<dbReference type="Gene3D" id="1.10.510.10">
    <property type="entry name" value="Transferase(Phosphotransferase) domain 1"/>
    <property type="match status" value="1"/>
</dbReference>
<feature type="domain" description="PPM-type phosphatase" evidence="8">
    <location>
        <begin position="8"/>
        <end position="235"/>
    </location>
</feature>
<keyword evidence="10" id="KW-1185">Reference proteome</keyword>
<dbReference type="Gene3D" id="3.30.200.20">
    <property type="entry name" value="Phosphorylase Kinase, domain 1"/>
    <property type="match status" value="1"/>
</dbReference>
<proteinExistence type="predicted"/>
<dbReference type="InterPro" id="IPR036457">
    <property type="entry name" value="PPM-type-like_dom_sf"/>
</dbReference>
<gene>
    <name evidence="9" type="ORF">GCM10023116_02580</name>
</gene>
<evidence type="ECO:0000259" key="8">
    <source>
        <dbReference type="PROSITE" id="PS51746"/>
    </source>
</evidence>
<dbReference type="EMBL" id="BAABFL010000016">
    <property type="protein sequence ID" value="GAA4647996.1"/>
    <property type="molecule type" value="Genomic_DNA"/>
</dbReference>
<dbReference type="Pfam" id="PF13672">
    <property type="entry name" value="PP2C_2"/>
    <property type="match status" value="1"/>
</dbReference>
<dbReference type="PANTHER" id="PTHR24351">
    <property type="entry name" value="RIBOSOMAL PROTEIN S6 KINASE"/>
    <property type="match status" value="1"/>
</dbReference>
<dbReference type="GO" id="GO:0016301">
    <property type="term" value="F:kinase activity"/>
    <property type="evidence" value="ECO:0007669"/>
    <property type="project" value="UniProtKB-KW"/>
</dbReference>
<feature type="domain" description="Protein kinase" evidence="7">
    <location>
        <begin position="268"/>
        <end position="535"/>
    </location>
</feature>
<evidence type="ECO:0000259" key="7">
    <source>
        <dbReference type="PROSITE" id="PS50011"/>
    </source>
</evidence>
<dbReference type="InterPro" id="IPR000719">
    <property type="entry name" value="Prot_kinase_dom"/>
</dbReference>
<feature type="transmembrane region" description="Helical" evidence="6">
    <location>
        <begin position="550"/>
        <end position="568"/>
    </location>
</feature>
<dbReference type="SMART" id="SM00220">
    <property type="entry name" value="S_TKc"/>
    <property type="match status" value="1"/>
</dbReference>
<evidence type="ECO:0000313" key="10">
    <source>
        <dbReference type="Proteomes" id="UP001500604"/>
    </source>
</evidence>
<dbReference type="Proteomes" id="UP001500604">
    <property type="component" value="Unassembled WGS sequence"/>
</dbReference>
<evidence type="ECO:0000256" key="2">
    <source>
        <dbReference type="ARBA" id="ARBA00022679"/>
    </source>
</evidence>
<evidence type="ECO:0000256" key="3">
    <source>
        <dbReference type="ARBA" id="ARBA00022741"/>
    </source>
</evidence>
<evidence type="ECO:0000256" key="5">
    <source>
        <dbReference type="ARBA" id="ARBA00022840"/>
    </source>
</evidence>